<sequence>MNSFVYSFKNPSSEFVESANFVQNKRPNQFCLKIFNQQSYEDFKLEDQLQQPLQQQSQDQYPQLSISQYFLNPQLSLELKSKFPSLDKYIKKKKIHKKAKQQSAAIRDYKKNICRNILRHGIKGINNTLAQLFLLEKFRNNNQKLIEFQRFYQQNLEIISGFRVLKDHLIIQVGEPKEEQERKRIFQQYLIWFLSSQATKCILQSEANNIAEYVKYKNDVLLYYVQQPSQWYSNKPLWRQKNELI</sequence>
<reference evidence="1" key="1">
    <citation type="submission" date="2021-01" db="EMBL/GenBank/DDBJ databases">
        <authorList>
            <consortium name="Genoscope - CEA"/>
            <person name="William W."/>
        </authorList>
    </citation>
    <scope>NUCLEOTIDE SEQUENCE</scope>
</reference>
<dbReference type="EMBL" id="CAJJDM010000003">
    <property type="protein sequence ID" value="CAD8043998.1"/>
    <property type="molecule type" value="Genomic_DNA"/>
</dbReference>
<evidence type="ECO:0000313" key="2">
    <source>
        <dbReference type="Proteomes" id="UP000688137"/>
    </source>
</evidence>
<accession>A0A8S1K0P4</accession>
<protein>
    <submittedName>
        <fullName evidence="1">Uncharacterized protein</fullName>
    </submittedName>
</protein>
<name>A0A8S1K0P4_PARPR</name>
<dbReference type="Proteomes" id="UP000688137">
    <property type="component" value="Unassembled WGS sequence"/>
</dbReference>
<organism evidence="1 2">
    <name type="scientific">Paramecium primaurelia</name>
    <dbReference type="NCBI Taxonomy" id="5886"/>
    <lineage>
        <taxon>Eukaryota</taxon>
        <taxon>Sar</taxon>
        <taxon>Alveolata</taxon>
        <taxon>Ciliophora</taxon>
        <taxon>Intramacronucleata</taxon>
        <taxon>Oligohymenophorea</taxon>
        <taxon>Peniculida</taxon>
        <taxon>Parameciidae</taxon>
        <taxon>Paramecium</taxon>
    </lineage>
</organism>
<keyword evidence="2" id="KW-1185">Reference proteome</keyword>
<dbReference type="OMA" id="HGIKGIN"/>
<proteinExistence type="predicted"/>
<gene>
    <name evidence="1" type="ORF">PPRIM_AZ9-3.1.T0060080</name>
</gene>
<dbReference type="AlphaFoldDB" id="A0A8S1K0P4"/>
<evidence type="ECO:0000313" key="1">
    <source>
        <dbReference type="EMBL" id="CAD8043998.1"/>
    </source>
</evidence>
<comment type="caution">
    <text evidence="1">The sequence shown here is derived from an EMBL/GenBank/DDBJ whole genome shotgun (WGS) entry which is preliminary data.</text>
</comment>